<dbReference type="GO" id="GO:0012505">
    <property type="term" value="C:endomembrane system"/>
    <property type="evidence" value="ECO:0007669"/>
    <property type="project" value="UniProtKB-SubCell"/>
</dbReference>
<feature type="region of interest" description="Disordered" evidence="4">
    <location>
        <begin position="1100"/>
        <end position="1147"/>
    </location>
</feature>
<evidence type="ECO:0000256" key="2">
    <source>
        <dbReference type="ARBA" id="ARBA00022801"/>
    </source>
</evidence>
<feature type="domain" description="SAC" evidence="5">
    <location>
        <begin position="116"/>
        <end position="475"/>
    </location>
</feature>
<dbReference type="GO" id="GO:0046856">
    <property type="term" value="P:phosphatidylinositol dephosphorylation"/>
    <property type="evidence" value="ECO:0007669"/>
    <property type="project" value="InterPro"/>
</dbReference>
<gene>
    <name evidence="6" type="primary">FIG4</name>
    <name evidence="6" type="ORF">BGZ97_004360</name>
</gene>
<feature type="compositionally biased region" description="Basic and acidic residues" evidence="4">
    <location>
        <begin position="661"/>
        <end position="674"/>
    </location>
</feature>
<feature type="compositionally biased region" description="Basic and acidic residues" evidence="4">
    <location>
        <begin position="1011"/>
        <end position="1025"/>
    </location>
</feature>
<feature type="non-terminal residue" evidence="6">
    <location>
        <position position="1511"/>
    </location>
</feature>
<feature type="compositionally biased region" description="Polar residues" evidence="4">
    <location>
        <begin position="695"/>
        <end position="713"/>
    </location>
</feature>
<feature type="compositionally biased region" description="Low complexity" evidence="4">
    <location>
        <begin position="719"/>
        <end position="737"/>
    </location>
</feature>
<feature type="compositionally biased region" description="Low complexity" evidence="4">
    <location>
        <begin position="802"/>
        <end position="816"/>
    </location>
</feature>
<feature type="region of interest" description="Disordered" evidence="4">
    <location>
        <begin position="602"/>
        <end position="782"/>
    </location>
</feature>
<feature type="region of interest" description="Disordered" evidence="4">
    <location>
        <begin position="1300"/>
        <end position="1347"/>
    </location>
</feature>
<dbReference type="Pfam" id="PF02383">
    <property type="entry name" value="Syja_N"/>
    <property type="match status" value="1"/>
</dbReference>
<evidence type="ECO:0000259" key="5">
    <source>
        <dbReference type="PROSITE" id="PS50275"/>
    </source>
</evidence>
<dbReference type="InterPro" id="IPR043573">
    <property type="entry name" value="Fig4-like"/>
</dbReference>
<feature type="region of interest" description="Disordered" evidence="4">
    <location>
        <begin position="954"/>
        <end position="1030"/>
    </location>
</feature>
<dbReference type="OrthoDB" id="405996at2759"/>
<evidence type="ECO:0000313" key="6">
    <source>
        <dbReference type="EMBL" id="KAG0297047.1"/>
    </source>
</evidence>
<organism evidence="6 7">
    <name type="scientific">Linnemannia gamsii</name>
    <dbReference type="NCBI Taxonomy" id="64522"/>
    <lineage>
        <taxon>Eukaryota</taxon>
        <taxon>Fungi</taxon>
        <taxon>Fungi incertae sedis</taxon>
        <taxon>Mucoromycota</taxon>
        <taxon>Mortierellomycotina</taxon>
        <taxon>Mortierellomycetes</taxon>
        <taxon>Mortierellales</taxon>
        <taxon>Mortierellaceae</taxon>
        <taxon>Linnemannia</taxon>
    </lineage>
</organism>
<feature type="region of interest" description="Disordered" evidence="4">
    <location>
        <begin position="797"/>
        <end position="818"/>
    </location>
</feature>
<dbReference type="PANTHER" id="PTHR45738">
    <property type="entry name" value="POLYPHOSPHOINOSITIDE PHOSPHATASE"/>
    <property type="match status" value="1"/>
</dbReference>
<evidence type="ECO:0000256" key="4">
    <source>
        <dbReference type="SAM" id="MobiDB-lite"/>
    </source>
</evidence>
<feature type="region of interest" description="Disordered" evidence="4">
    <location>
        <begin position="1204"/>
        <end position="1258"/>
    </location>
</feature>
<accession>A0A9P6QRW3</accession>
<dbReference type="InterPro" id="IPR002013">
    <property type="entry name" value="SAC_dom"/>
</dbReference>
<keyword evidence="7" id="KW-1185">Reference proteome</keyword>
<evidence type="ECO:0000313" key="7">
    <source>
        <dbReference type="Proteomes" id="UP000823405"/>
    </source>
</evidence>
<feature type="compositionally biased region" description="Basic and acidic residues" evidence="4">
    <location>
        <begin position="1116"/>
        <end position="1131"/>
    </location>
</feature>
<feature type="compositionally biased region" description="Low complexity" evidence="4">
    <location>
        <begin position="961"/>
        <end position="990"/>
    </location>
</feature>
<dbReference type="PANTHER" id="PTHR45738:SF5">
    <property type="entry name" value="POLYPHOSPHOINOSITIDE PHOSPHATASE"/>
    <property type="match status" value="1"/>
</dbReference>
<feature type="compositionally biased region" description="Polar residues" evidence="4">
    <location>
        <begin position="761"/>
        <end position="779"/>
    </location>
</feature>
<dbReference type="GO" id="GO:0043813">
    <property type="term" value="F:phosphatidylinositol-3,5-bisphosphate 5-phosphatase activity"/>
    <property type="evidence" value="ECO:0007669"/>
    <property type="project" value="InterPro"/>
</dbReference>
<reference evidence="6" key="1">
    <citation type="journal article" date="2020" name="Fungal Divers.">
        <title>Resolving the Mortierellaceae phylogeny through synthesis of multi-gene phylogenetics and phylogenomics.</title>
        <authorList>
            <person name="Vandepol N."/>
            <person name="Liber J."/>
            <person name="Desiro A."/>
            <person name="Na H."/>
            <person name="Kennedy M."/>
            <person name="Barry K."/>
            <person name="Grigoriev I.V."/>
            <person name="Miller A.N."/>
            <person name="O'Donnell K."/>
            <person name="Stajich J.E."/>
            <person name="Bonito G."/>
        </authorList>
    </citation>
    <scope>NUCLEOTIDE SEQUENCE</scope>
    <source>
        <strain evidence="6">NVP60</strain>
    </source>
</reference>
<keyword evidence="2" id="KW-0378">Hydrolase</keyword>
<comment type="subcellular location">
    <subcellularLocation>
        <location evidence="1">Endomembrane system</location>
    </subcellularLocation>
</comment>
<feature type="compositionally biased region" description="Acidic residues" evidence="4">
    <location>
        <begin position="602"/>
        <end position="623"/>
    </location>
</feature>
<feature type="compositionally biased region" description="Polar residues" evidence="4">
    <location>
        <begin position="1207"/>
        <end position="1238"/>
    </location>
</feature>
<comment type="caution">
    <text evidence="6">The sequence shown here is derived from an EMBL/GenBank/DDBJ whole genome shotgun (WGS) entry which is preliminary data.</text>
</comment>
<feature type="compositionally biased region" description="Basic and acidic residues" evidence="4">
    <location>
        <begin position="637"/>
        <end position="652"/>
    </location>
</feature>
<sequence>VLKIDRTTAPNELNITEDEMVYSKAQVDDLLEMIATGNRSTGGMREITKFYGIVGFVRFTEGYYITLITKRSPVALIGGHYIFHIDATSSISIHSSTTPTSKLDKNSDEARYLQMFQMVDLTKNFYFSYSYDITRTLQWNMTRNPQVEGRNRMFVWNQYLLENAFGSQTGIENQWALPIMYGFVDQSKLSILGRNVYVTLIARRSRFFAGARFLKRGANDRGYVANDVETEQIVSEMSTTSFYGAGTLNANPNHTSFVQHRGSIPLYWVQDGTNMSPKPPIELNVVDPYFSAAALHFDDMFKRYGAPCIVLNLIKAKEKTPRESLLLKEFSECIEYLNQFLPNEKKIWHIKWDMSRASKSPNENVISVLEIIAERTFAQTGFFHSGYNQDSARQQHKNVIYGSGLQNGVVRTNCIDCLDRTNAAQFIIAKCALGHQLYSLGLIAEPVVPFDCDLVNMLTEMYHDHGDTIALQYGGSHLVNTMETYRKINQWTSQSRDMIESIRRFYSNSFVDAEKQDAMNLFLGNYRVQKGIGPALWELPGDYHLHNITDPELKKHRKSYTKWWSPDALLPQEVLARKSFLEAQEKDYDRFRLHDAGYDDDSGLVFGDEDDSLDGNDVDDCDMDPQRTSGPGGAEGGLERDDSNDRLDKYDPNLKQYSAKHSGDGSHHIENLRSEDEDEFASNGHRTRTLDKTGRVQSMQSVLSGQSATSLNDGEQGVRRSSFASSKHSSVHSLSSLQLDPAGLTREHGQHVHSMDHETHSATSTTPTLENLPPGSSDSGMMDIKERIVAPPILPRDEEASKPSAVPMSSSSSVSSLQRYYPRHHLRNSGSRSSMALSARSGPGSIHFSRGEKFVQDGFDACDGDANEESASGGWDEYWDEYYRPKVQTSFQRLFAYNMNSTSRYIPPNVKNTSEQSPFEVRQNHLLSQAEMNAKAAAKSEKRSMLSWLGLSGGGDNAGTNDKNSNNTSNSNKSRAASSKASSAYSNGSKTLPLSTGRKKGFLSSLDENDEKGGDSKSGHKDGVAHHARSSRLSIASFPVTTGEYDEKASISGSTRTLGHHLGQDSKVRLPIHIPRTKEEEWELTKNVWTNLPQFAIHDPNFVPGSSDGKTSESAVDDKSGGGADGGKDGHTAGVIEGGTTKGRSHIEEMVKRSLLPDVTSHESKEYRRYTLQFKSIRFDSVPTKGASSYGINAQASQKEEWPIGTAPNTAAPTPLSGSVANGLSQMQHPPGQPQQRTKGGAVNKTGMSTSSSMSTARPGWIGAQRQAYGGSSASTVTIGTTDLNEEEEFYYAASRGIGPGSGANNGHDMGHLRVSTLESNDPSGSKFSPLSPNSPSGGAGQHWRNNLMPEPPILLAPLQTTIKAPSESEMVLYTAHVELPKLTLYTVGQTCLNPYWGTNSGTRARYDAYMMWILKGRYGYMPNAAGAGAGLLPSAQAQAQVQMSGRPLRKGSNHMDQPPGVETANGSGGGSKDKLFPPLHQQQHQSTLDVPKGGKNKDRKDKKTGLGVAF</sequence>
<proteinExistence type="predicted"/>
<evidence type="ECO:0000256" key="1">
    <source>
        <dbReference type="ARBA" id="ARBA00004308"/>
    </source>
</evidence>
<feature type="region of interest" description="Disordered" evidence="4">
    <location>
        <begin position="1439"/>
        <end position="1511"/>
    </location>
</feature>
<dbReference type="PROSITE" id="PS50275">
    <property type="entry name" value="SAC"/>
    <property type="match status" value="1"/>
</dbReference>
<protein>
    <submittedName>
        <fullName evidence="6">Phosphatidylinositol-3,5-bisphosphate 5-phosphatase</fullName>
    </submittedName>
</protein>
<feature type="compositionally biased region" description="Basic and acidic residues" evidence="4">
    <location>
        <begin position="1496"/>
        <end position="1505"/>
    </location>
</feature>
<feature type="compositionally biased region" description="Polar residues" evidence="4">
    <location>
        <begin position="1317"/>
        <end position="1337"/>
    </location>
</feature>
<evidence type="ECO:0000256" key="3">
    <source>
        <dbReference type="ARBA" id="ARBA00023136"/>
    </source>
</evidence>
<dbReference type="EMBL" id="JAAAIN010002088">
    <property type="protein sequence ID" value="KAG0297047.1"/>
    <property type="molecule type" value="Genomic_DNA"/>
</dbReference>
<dbReference type="Proteomes" id="UP000823405">
    <property type="component" value="Unassembled WGS sequence"/>
</dbReference>
<feature type="compositionally biased region" description="Basic and acidic residues" evidence="4">
    <location>
        <begin position="745"/>
        <end position="760"/>
    </location>
</feature>
<keyword evidence="3" id="KW-0472">Membrane</keyword>
<name>A0A9P6QRW3_9FUNG</name>